<evidence type="ECO:0000313" key="2">
    <source>
        <dbReference type="EMBL" id="EFP13588.1"/>
    </source>
</evidence>
<dbReference type="OrthoDB" id="5903373at2759"/>
<evidence type="ECO:0000256" key="1">
    <source>
        <dbReference type="SAM" id="Phobius"/>
    </source>
</evidence>
<dbReference type="InParanoid" id="E3NPN1"/>
<keyword evidence="1" id="KW-0472">Membrane</keyword>
<dbReference type="HOGENOM" id="CLU_666056_0_0_1"/>
<dbReference type="AlphaFoldDB" id="E3NPN1"/>
<protein>
    <submittedName>
        <fullName evidence="2">Uncharacterized protein</fullName>
    </submittedName>
</protein>
<keyword evidence="1" id="KW-0812">Transmembrane</keyword>
<proteinExistence type="predicted"/>
<organism evidence="3">
    <name type="scientific">Caenorhabditis remanei</name>
    <name type="common">Caenorhabditis vulgaris</name>
    <dbReference type="NCBI Taxonomy" id="31234"/>
    <lineage>
        <taxon>Eukaryota</taxon>
        <taxon>Metazoa</taxon>
        <taxon>Ecdysozoa</taxon>
        <taxon>Nematoda</taxon>
        <taxon>Chromadorea</taxon>
        <taxon>Rhabditida</taxon>
        <taxon>Rhabditina</taxon>
        <taxon>Rhabditomorpha</taxon>
        <taxon>Rhabditoidea</taxon>
        <taxon>Rhabditidae</taxon>
        <taxon>Peloderinae</taxon>
        <taxon>Caenorhabditis</taxon>
    </lineage>
</organism>
<evidence type="ECO:0000313" key="3">
    <source>
        <dbReference type="Proteomes" id="UP000008281"/>
    </source>
</evidence>
<gene>
    <name evidence="2" type="ORF">CRE_24885</name>
</gene>
<name>E3NPN1_CAERE</name>
<accession>E3NPN1</accession>
<keyword evidence="3" id="KW-1185">Reference proteome</keyword>
<reference evidence="2" key="1">
    <citation type="submission" date="2007-07" db="EMBL/GenBank/DDBJ databases">
        <title>PCAP assembly of the Caenorhabditis remanei genome.</title>
        <authorList>
            <consortium name="The Caenorhabditis remanei Sequencing Consortium"/>
            <person name="Wilson R.K."/>
        </authorList>
    </citation>
    <scope>NUCLEOTIDE SEQUENCE [LARGE SCALE GENOMIC DNA]</scope>
    <source>
        <strain evidence="2">PB4641</strain>
    </source>
</reference>
<dbReference type="EMBL" id="DS269402">
    <property type="protein sequence ID" value="EFP13588.1"/>
    <property type="molecule type" value="Genomic_DNA"/>
</dbReference>
<keyword evidence="1" id="KW-1133">Transmembrane helix</keyword>
<feature type="transmembrane region" description="Helical" evidence="1">
    <location>
        <begin position="102"/>
        <end position="120"/>
    </location>
</feature>
<dbReference type="Proteomes" id="UP000008281">
    <property type="component" value="Unassembled WGS sequence"/>
</dbReference>
<sequence>MIQRCKKIFFYLQPEKSDYNLWNLLIGLTTMLLIHDMENGQRTWKVVDGHRIECSYLEVVLNSSPNSFVATLCLLSPFIPAIYHGFSIPLVLNIIPIICEEFGFLSIGSAIGLAFSAFHIGRGYGGRVTSIVTAISFLLGPIFTCALEATVSSFIGFWIVAIFKWIGESSPVSDDDISKNVYIKTLVVYTVQAVLYYCSRKCPAFFENYAIIVLDHFKIDKEQQKDLLRAARNFEFELEYSKVLMLSNLLQKRIHRRCSEVATSRVRCPTEIDMKTIGEVVTKYFGVSSSIQNCRVTQHIVAPTEKGESIVRFGSPLHRVIELVRELSESGSAWKINVDNFDKDLGGSNVELCLKNGWLKRKKGVKYDYYVIGKQFKSRDIVREVMEGVMMGGGRYTVADLQKHGVLDAMSVE</sequence>
<feature type="transmembrane region" description="Helical" evidence="1">
    <location>
        <begin position="132"/>
        <end position="160"/>
    </location>
</feature>
<dbReference type="eggNOG" id="ENOG502TJ6T">
    <property type="taxonomic scope" value="Eukaryota"/>
</dbReference>
<feature type="transmembrane region" description="Helical" evidence="1">
    <location>
        <begin position="68"/>
        <end position="95"/>
    </location>
</feature>